<dbReference type="InterPro" id="IPR039425">
    <property type="entry name" value="RNA_pol_sigma-70-like"/>
</dbReference>
<dbReference type="PANTHER" id="PTHR43133">
    <property type="entry name" value="RNA POLYMERASE ECF-TYPE SIGMA FACTO"/>
    <property type="match status" value="1"/>
</dbReference>
<gene>
    <name evidence="6" type="ORF">PQG83_11755</name>
</gene>
<evidence type="ECO:0000313" key="6">
    <source>
        <dbReference type="EMBL" id="WNM60437.1"/>
    </source>
</evidence>
<keyword evidence="3" id="KW-0731">Sigma factor</keyword>
<protein>
    <submittedName>
        <fullName evidence="6">RNA polymerase sigma factor</fullName>
    </submittedName>
</protein>
<dbReference type="SUPFAM" id="SSF88946">
    <property type="entry name" value="Sigma2 domain of RNA polymerase sigma factors"/>
    <property type="match status" value="1"/>
</dbReference>
<dbReference type="InterPro" id="IPR013325">
    <property type="entry name" value="RNA_pol_sigma_r2"/>
</dbReference>
<dbReference type="GO" id="GO:0016987">
    <property type="term" value="F:sigma factor activity"/>
    <property type="evidence" value="ECO:0007669"/>
    <property type="project" value="UniProtKB-KW"/>
</dbReference>
<dbReference type="InterPro" id="IPR014284">
    <property type="entry name" value="RNA_pol_sigma-70_dom"/>
</dbReference>
<keyword evidence="5" id="KW-0804">Transcription</keyword>
<dbReference type="PANTHER" id="PTHR43133:SF8">
    <property type="entry name" value="RNA POLYMERASE SIGMA FACTOR HI_1459-RELATED"/>
    <property type="match status" value="1"/>
</dbReference>
<dbReference type="RefSeq" id="WP_312741158.1">
    <property type="nucleotide sequence ID" value="NZ_CP116968.1"/>
</dbReference>
<dbReference type="Gene3D" id="1.10.1740.10">
    <property type="match status" value="1"/>
</dbReference>
<evidence type="ECO:0000313" key="7">
    <source>
        <dbReference type="Proteomes" id="UP001302494"/>
    </source>
</evidence>
<dbReference type="GO" id="GO:0003677">
    <property type="term" value="F:DNA binding"/>
    <property type="evidence" value="ECO:0007669"/>
    <property type="project" value="UniProtKB-KW"/>
</dbReference>
<dbReference type="GO" id="GO:0006352">
    <property type="term" value="P:DNA-templated transcription initiation"/>
    <property type="evidence" value="ECO:0007669"/>
    <property type="project" value="InterPro"/>
</dbReference>
<evidence type="ECO:0000256" key="3">
    <source>
        <dbReference type="ARBA" id="ARBA00023082"/>
    </source>
</evidence>
<evidence type="ECO:0000256" key="5">
    <source>
        <dbReference type="ARBA" id="ARBA00023163"/>
    </source>
</evidence>
<dbReference type="Gene3D" id="1.10.10.10">
    <property type="entry name" value="Winged helix-like DNA-binding domain superfamily/Winged helix DNA-binding domain"/>
    <property type="match status" value="1"/>
</dbReference>
<reference evidence="6 7" key="1">
    <citation type="submission" date="2023-01" db="EMBL/GenBank/DDBJ databases">
        <title>Cultivation and genomic characterization of new, ubiquitous marine nitrite-oxidizing bacteria from the Nitrospirales.</title>
        <authorList>
            <person name="Mueller A.J."/>
            <person name="Daebeler A."/>
            <person name="Herbold C.W."/>
            <person name="Kirkegaard R.H."/>
            <person name="Daims H."/>
        </authorList>
    </citation>
    <scope>NUCLEOTIDE SEQUENCE [LARGE SCALE GENOMIC DNA]</scope>
    <source>
        <strain evidence="6 7">DK</strain>
    </source>
</reference>
<dbReference type="InterPro" id="IPR036388">
    <property type="entry name" value="WH-like_DNA-bd_sf"/>
</dbReference>
<comment type="similarity">
    <text evidence="1">Belongs to the sigma-70 factor family. ECF subfamily.</text>
</comment>
<dbReference type="Proteomes" id="UP001302494">
    <property type="component" value="Chromosome"/>
</dbReference>
<name>A0AA96GGA7_9BACT</name>
<dbReference type="SUPFAM" id="SSF88659">
    <property type="entry name" value="Sigma3 and sigma4 domains of RNA polymerase sigma factors"/>
    <property type="match status" value="1"/>
</dbReference>
<dbReference type="AlphaFoldDB" id="A0AA96GGA7"/>
<dbReference type="InterPro" id="IPR013324">
    <property type="entry name" value="RNA_pol_sigma_r3/r4-like"/>
</dbReference>
<proteinExistence type="inferred from homology"/>
<evidence type="ECO:0000256" key="1">
    <source>
        <dbReference type="ARBA" id="ARBA00010641"/>
    </source>
</evidence>
<sequence>MARDQIIGQLRERIVAFATSRGSRDVAEDLAQEVLLVLHEKYPQVTALTELVPLTFQILRYKMLDLHRKSLRRGEYHQESIDDQPFADPGDDPAMQAEQKERVGQLIEALQQLGERCRELFRLKLQGHTFPEIQQIFGERSINTIYTWDSRCRKQLLALMGGRWRTTTPRAGEDKKKTVEKDL</sequence>
<accession>A0AA96GGA7</accession>
<organism evidence="6 7">
    <name type="scientific">Candidatus Nitrospira neomarina</name>
    <dbReference type="NCBI Taxonomy" id="3020899"/>
    <lineage>
        <taxon>Bacteria</taxon>
        <taxon>Pseudomonadati</taxon>
        <taxon>Nitrospirota</taxon>
        <taxon>Nitrospiria</taxon>
        <taxon>Nitrospirales</taxon>
        <taxon>Nitrospiraceae</taxon>
        <taxon>Nitrospira</taxon>
    </lineage>
</organism>
<dbReference type="NCBIfam" id="TIGR02937">
    <property type="entry name" value="sigma70-ECF"/>
    <property type="match status" value="1"/>
</dbReference>
<keyword evidence="4" id="KW-0238">DNA-binding</keyword>
<evidence type="ECO:0000256" key="4">
    <source>
        <dbReference type="ARBA" id="ARBA00023125"/>
    </source>
</evidence>
<keyword evidence="2" id="KW-0805">Transcription regulation</keyword>
<evidence type="ECO:0000256" key="2">
    <source>
        <dbReference type="ARBA" id="ARBA00023015"/>
    </source>
</evidence>
<dbReference type="EMBL" id="CP116968">
    <property type="protein sequence ID" value="WNM60437.1"/>
    <property type="molecule type" value="Genomic_DNA"/>
</dbReference>
<keyword evidence="7" id="KW-1185">Reference proteome</keyword>
<dbReference type="KEGG" id="nneo:PQG83_11755"/>